<sequence length="426" mass="48457">MEIPRFGMFHFIPHHTHVQASTEHQAETVPARQTFHRFGELPFELRSTIWHMAMRPAGIRGVHRFSIIPGLRNRVNASLGHSALAVRHEDDQEAKNIDFQVSAPPNNNSPPDDAHPAYSWGLGNHSTYLWDAGLWTACAESRRLMMKRREAVLKRAEAEELQQITDSGWSGRTKNVRKGHVVEKFNFLRSTMTIALASGEQVPLAIYGCDLHVLDVHPHLLSYMAHSDPSPIFLSSPDGDKPTFSFGALFKQINHPQHVAVEFNPRWNVNLENDFPGGIGTVFRMMAERSPRGFIARVAYACAEQAHAIRAGSVISRFSCKLWLIDHERGAAQLRRRHDSPRTRDNAERTLRCREGVEFRDCKDRYVALNIGGPPVRDEWDEPDPDFVGEYHQTAAFFLEHLGRIFELDHEEVKEYLGVLLVSPDE</sequence>
<evidence type="ECO:0000313" key="2">
    <source>
        <dbReference type="EMBL" id="KAK4466434.1"/>
    </source>
</evidence>
<organism evidence="2 3">
    <name type="scientific">Cladorrhinum samala</name>
    <dbReference type="NCBI Taxonomy" id="585594"/>
    <lineage>
        <taxon>Eukaryota</taxon>
        <taxon>Fungi</taxon>
        <taxon>Dikarya</taxon>
        <taxon>Ascomycota</taxon>
        <taxon>Pezizomycotina</taxon>
        <taxon>Sordariomycetes</taxon>
        <taxon>Sordariomycetidae</taxon>
        <taxon>Sordariales</taxon>
        <taxon>Podosporaceae</taxon>
        <taxon>Cladorrhinum</taxon>
    </lineage>
</organism>
<dbReference type="Pfam" id="PF20150">
    <property type="entry name" value="2EXR"/>
    <property type="match status" value="1"/>
</dbReference>
<proteinExistence type="predicted"/>
<evidence type="ECO:0000313" key="3">
    <source>
        <dbReference type="Proteomes" id="UP001321749"/>
    </source>
</evidence>
<accession>A0AAV9I496</accession>
<reference evidence="2" key="2">
    <citation type="submission" date="2023-06" db="EMBL/GenBank/DDBJ databases">
        <authorList>
            <consortium name="Lawrence Berkeley National Laboratory"/>
            <person name="Mondo S.J."/>
            <person name="Hensen N."/>
            <person name="Bonometti L."/>
            <person name="Westerberg I."/>
            <person name="Brannstrom I.O."/>
            <person name="Guillou S."/>
            <person name="Cros-Aarteil S."/>
            <person name="Calhoun S."/>
            <person name="Haridas S."/>
            <person name="Kuo A."/>
            <person name="Pangilinan J."/>
            <person name="Riley R."/>
            <person name="Labutti K."/>
            <person name="Andreopoulos B."/>
            <person name="Lipzen A."/>
            <person name="Chen C."/>
            <person name="Yanf M."/>
            <person name="Daum C."/>
            <person name="Ng V."/>
            <person name="Clum A."/>
            <person name="Steindorff A."/>
            <person name="Ohm R."/>
            <person name="Martin F."/>
            <person name="Silar P."/>
            <person name="Natvig D."/>
            <person name="Lalanne C."/>
            <person name="Gautier V."/>
            <person name="Ament-Velasquez S.L."/>
            <person name="Kruys A."/>
            <person name="Hutchinson M.I."/>
            <person name="Powell A.J."/>
            <person name="Barry K."/>
            <person name="Miller A.N."/>
            <person name="Grigoriev I.V."/>
            <person name="Debuchy R."/>
            <person name="Gladieux P."/>
            <person name="Thoren M.H."/>
            <person name="Johannesson H."/>
        </authorList>
    </citation>
    <scope>NUCLEOTIDE SEQUENCE</scope>
    <source>
        <strain evidence="2">PSN324</strain>
    </source>
</reference>
<dbReference type="EMBL" id="MU864932">
    <property type="protein sequence ID" value="KAK4466434.1"/>
    <property type="molecule type" value="Genomic_DNA"/>
</dbReference>
<protein>
    <recommendedName>
        <fullName evidence="1">2EXR domain-containing protein</fullName>
    </recommendedName>
</protein>
<keyword evidence="3" id="KW-1185">Reference proteome</keyword>
<gene>
    <name evidence="2" type="ORF">QBC42DRAFT_328026</name>
</gene>
<reference evidence="2" key="1">
    <citation type="journal article" date="2023" name="Mol. Phylogenet. Evol.">
        <title>Genome-scale phylogeny and comparative genomics of the fungal order Sordariales.</title>
        <authorList>
            <person name="Hensen N."/>
            <person name="Bonometti L."/>
            <person name="Westerberg I."/>
            <person name="Brannstrom I.O."/>
            <person name="Guillou S."/>
            <person name="Cros-Aarteil S."/>
            <person name="Calhoun S."/>
            <person name="Haridas S."/>
            <person name="Kuo A."/>
            <person name="Mondo S."/>
            <person name="Pangilinan J."/>
            <person name="Riley R."/>
            <person name="LaButti K."/>
            <person name="Andreopoulos B."/>
            <person name="Lipzen A."/>
            <person name="Chen C."/>
            <person name="Yan M."/>
            <person name="Daum C."/>
            <person name="Ng V."/>
            <person name="Clum A."/>
            <person name="Steindorff A."/>
            <person name="Ohm R.A."/>
            <person name="Martin F."/>
            <person name="Silar P."/>
            <person name="Natvig D.O."/>
            <person name="Lalanne C."/>
            <person name="Gautier V."/>
            <person name="Ament-Velasquez S.L."/>
            <person name="Kruys A."/>
            <person name="Hutchinson M.I."/>
            <person name="Powell A.J."/>
            <person name="Barry K."/>
            <person name="Miller A.N."/>
            <person name="Grigoriev I.V."/>
            <person name="Debuchy R."/>
            <person name="Gladieux P."/>
            <person name="Hiltunen Thoren M."/>
            <person name="Johannesson H."/>
        </authorList>
    </citation>
    <scope>NUCLEOTIDE SEQUENCE</scope>
    <source>
        <strain evidence="2">PSN324</strain>
    </source>
</reference>
<feature type="domain" description="2EXR" evidence="1">
    <location>
        <begin position="35"/>
        <end position="148"/>
    </location>
</feature>
<evidence type="ECO:0000259" key="1">
    <source>
        <dbReference type="Pfam" id="PF20150"/>
    </source>
</evidence>
<dbReference type="InterPro" id="IPR045518">
    <property type="entry name" value="2EXR"/>
</dbReference>
<comment type="caution">
    <text evidence="2">The sequence shown here is derived from an EMBL/GenBank/DDBJ whole genome shotgun (WGS) entry which is preliminary data.</text>
</comment>
<name>A0AAV9I496_9PEZI</name>
<dbReference type="Proteomes" id="UP001321749">
    <property type="component" value="Unassembled WGS sequence"/>
</dbReference>
<dbReference type="AlphaFoldDB" id="A0AAV9I496"/>